<reference evidence="2 3" key="1">
    <citation type="journal article" date="2021" name="Microb. Ecol.">
        <title>Candidatus Mesenet longicola: Novel Endosymbionts of Brontispa longissima that Induce Cytoplasmic Incompatibility.</title>
        <authorList>
            <person name="Takano S."/>
            <person name="Gotoh Y."/>
            <person name="Hayashi T."/>
        </authorList>
    </citation>
    <scope>NUCLEOTIDE SEQUENCE [LARGE SCALE GENOMIC DNA]</scope>
    <source>
        <strain evidence="2">L5</strain>
    </source>
</reference>
<name>A0A8J3MNV1_9RICK</name>
<gene>
    <name evidence="2" type="ORF">sL5_02630</name>
</gene>
<organism evidence="2 3">
    <name type="scientific">Candidatus Mesenet longicola</name>
    <dbReference type="NCBI Taxonomy" id="1892558"/>
    <lineage>
        <taxon>Bacteria</taxon>
        <taxon>Pseudomonadati</taxon>
        <taxon>Pseudomonadota</taxon>
        <taxon>Alphaproteobacteria</taxon>
        <taxon>Rickettsiales</taxon>
        <taxon>Anaplasmataceae</taxon>
        <taxon>Candidatus Mesenet</taxon>
    </lineage>
</organism>
<feature type="compositionally biased region" description="Polar residues" evidence="1">
    <location>
        <begin position="68"/>
        <end position="81"/>
    </location>
</feature>
<sequence length="306" mass="36087">MPKNQFTQADFEESVRQRWSADNLEVAIKLIAWNRKVNAEIEEKQKQEQEKLEQQKLKDLRQKELQKASSSSTNTEQSPTKATGAIPKSTKKQERNKERYEQYTQKKQDEEEKLFQEKLKKFGKQLNKSRAKFIFYHLNCFVNCYVKQTVDIQSGCSDRNKKIKLLFEEVEKYIQNYYSSLILCSLWDNNCINFNKGVVKKTNNVLDNCFFYSIDTAYSYDEVREKLIQHEIIVPGFKIPDIGSKCDVLDILTNDLYPNIEEYSKLIQDYPQNKTQFVQCVIKIQKCLEAIMEKNGYKAKVDKLIK</sequence>
<dbReference type="Proteomes" id="UP000637906">
    <property type="component" value="Unassembled WGS sequence"/>
</dbReference>
<dbReference type="AlphaFoldDB" id="A0A8J3MNV1"/>
<feature type="region of interest" description="Disordered" evidence="1">
    <location>
        <begin position="60"/>
        <end position="105"/>
    </location>
</feature>
<evidence type="ECO:0000256" key="1">
    <source>
        <dbReference type="SAM" id="MobiDB-lite"/>
    </source>
</evidence>
<proteinExistence type="predicted"/>
<accession>A0A8J3MNV1</accession>
<comment type="caution">
    <text evidence="2">The sequence shown here is derived from an EMBL/GenBank/DDBJ whole genome shotgun (WGS) entry which is preliminary data.</text>
</comment>
<dbReference type="EMBL" id="BNGU01000006">
    <property type="protein sequence ID" value="GHM59270.1"/>
    <property type="molecule type" value="Genomic_DNA"/>
</dbReference>
<protein>
    <submittedName>
        <fullName evidence="2">Uncharacterized protein</fullName>
    </submittedName>
</protein>
<evidence type="ECO:0000313" key="3">
    <source>
        <dbReference type="Proteomes" id="UP000637906"/>
    </source>
</evidence>
<keyword evidence="3" id="KW-1185">Reference proteome</keyword>
<feature type="compositionally biased region" description="Basic and acidic residues" evidence="1">
    <location>
        <begin position="91"/>
        <end position="105"/>
    </location>
</feature>
<evidence type="ECO:0000313" key="2">
    <source>
        <dbReference type="EMBL" id="GHM59270.1"/>
    </source>
</evidence>